<evidence type="ECO:0000313" key="2">
    <source>
        <dbReference type="EMBL" id="EMF56333.1"/>
    </source>
</evidence>
<proteinExistence type="predicted"/>
<sequence length="66" mass="7303">MRQQTTDEPPVVLTDPTRPPQPVPECDVCTALDRQRAAAEGRGDIKGATTCEVEIRRHPHPGRSEE</sequence>
<name>M3F447_9ACTN</name>
<feature type="region of interest" description="Disordered" evidence="1">
    <location>
        <begin position="1"/>
        <end position="24"/>
    </location>
</feature>
<dbReference type="AlphaFoldDB" id="M3F447"/>
<reference evidence="3" key="1">
    <citation type="journal article" date="2013" name="Genome Announc.">
        <title>Draft Genome Sequence of Streptomyces bottropensis ATCC 25435, a Bottromycin-Producing Actinomycete.</title>
        <authorList>
            <person name="Zhang H."/>
            <person name="Zhou W."/>
            <person name="Zhuang Y."/>
            <person name="Liang X."/>
            <person name="Liu T."/>
        </authorList>
    </citation>
    <scope>NUCLEOTIDE SEQUENCE [LARGE SCALE GENOMIC DNA]</scope>
    <source>
        <strain evidence="3">ATCC 25435</strain>
    </source>
</reference>
<evidence type="ECO:0000256" key="1">
    <source>
        <dbReference type="SAM" id="MobiDB-lite"/>
    </source>
</evidence>
<dbReference type="GeneID" id="96268753"/>
<organism evidence="2 3">
    <name type="scientific">Streptomyces bottropensis ATCC 25435</name>
    <dbReference type="NCBI Taxonomy" id="1054862"/>
    <lineage>
        <taxon>Bacteria</taxon>
        <taxon>Bacillati</taxon>
        <taxon>Actinomycetota</taxon>
        <taxon>Actinomycetes</taxon>
        <taxon>Kitasatosporales</taxon>
        <taxon>Streptomycetaceae</taxon>
        <taxon>Streptomyces</taxon>
    </lineage>
</organism>
<gene>
    <name evidence="2" type="ORF">SBD_2243</name>
</gene>
<protein>
    <submittedName>
        <fullName evidence="2">Uncharacterized protein</fullName>
    </submittedName>
</protein>
<accession>M3F447</accession>
<dbReference type="EMBL" id="KB405064">
    <property type="protein sequence ID" value="EMF56333.1"/>
    <property type="molecule type" value="Genomic_DNA"/>
</dbReference>
<dbReference type="Proteomes" id="UP000030760">
    <property type="component" value="Unassembled WGS sequence"/>
</dbReference>
<dbReference type="RefSeq" id="WP_005477387.1">
    <property type="nucleotide sequence ID" value="NZ_KB405064.1"/>
</dbReference>
<evidence type="ECO:0000313" key="3">
    <source>
        <dbReference type="Proteomes" id="UP000030760"/>
    </source>
</evidence>